<gene>
    <name evidence="3" type="ORF">XELAEV_18035931mg</name>
</gene>
<keyword evidence="1" id="KW-0812">Transmembrane</keyword>
<reference evidence="4" key="1">
    <citation type="journal article" date="2016" name="Nature">
        <title>Genome evolution in the allotetraploid frog Xenopus laevis.</title>
        <authorList>
            <person name="Session A.M."/>
            <person name="Uno Y."/>
            <person name="Kwon T."/>
            <person name="Chapman J.A."/>
            <person name="Toyoda A."/>
            <person name="Takahashi S."/>
            <person name="Fukui A."/>
            <person name="Hikosaka A."/>
            <person name="Suzuki A."/>
            <person name="Kondo M."/>
            <person name="van Heeringen S.J."/>
            <person name="Quigley I."/>
            <person name="Heinz S."/>
            <person name="Ogino H."/>
            <person name="Ochi H."/>
            <person name="Hellsten U."/>
            <person name="Lyons J.B."/>
            <person name="Simakov O."/>
            <person name="Putnam N."/>
            <person name="Stites J."/>
            <person name="Kuroki Y."/>
            <person name="Tanaka T."/>
            <person name="Michiue T."/>
            <person name="Watanabe M."/>
            <person name="Bogdanovic O."/>
            <person name="Lister R."/>
            <person name="Georgiou G."/>
            <person name="Paranjpe S.S."/>
            <person name="van Kruijsbergen I."/>
            <person name="Shu S."/>
            <person name="Carlson J."/>
            <person name="Kinoshita T."/>
            <person name="Ohta Y."/>
            <person name="Mawaribuchi S."/>
            <person name="Jenkins J."/>
            <person name="Grimwood J."/>
            <person name="Schmutz J."/>
            <person name="Mitros T."/>
            <person name="Mozaffari S.V."/>
            <person name="Suzuki Y."/>
            <person name="Haramoto Y."/>
            <person name="Yamamoto T.S."/>
            <person name="Takagi C."/>
            <person name="Heald R."/>
            <person name="Miller K."/>
            <person name="Haudenschild C."/>
            <person name="Kitzman J."/>
            <person name="Nakayama T."/>
            <person name="Izutsu Y."/>
            <person name="Robert J."/>
            <person name="Fortriede J."/>
            <person name="Burns K."/>
            <person name="Lotay V."/>
            <person name="Karimi K."/>
            <person name="Yasuoka Y."/>
            <person name="Dichmann D.S."/>
            <person name="Flajnik M.F."/>
            <person name="Houston D.W."/>
            <person name="Shendure J."/>
            <person name="DuPasquier L."/>
            <person name="Vize P.D."/>
            <person name="Zorn A.M."/>
            <person name="Ito M."/>
            <person name="Marcotte E.M."/>
            <person name="Wallingford J.B."/>
            <person name="Ito Y."/>
            <person name="Asashima M."/>
            <person name="Ueno N."/>
            <person name="Matsuda Y."/>
            <person name="Veenstra G.J."/>
            <person name="Fujiyama A."/>
            <person name="Harland R.M."/>
            <person name="Taira M."/>
            <person name="Rokhsar D.S."/>
        </authorList>
    </citation>
    <scope>NUCLEOTIDE SEQUENCE [LARGE SCALE GENOMIC DNA]</scope>
    <source>
        <strain evidence="4">J</strain>
    </source>
</reference>
<feature type="chain" id="PRO_5037746529" evidence="2">
    <location>
        <begin position="26"/>
        <end position="67"/>
    </location>
</feature>
<evidence type="ECO:0000313" key="4">
    <source>
        <dbReference type="Proteomes" id="UP000694892"/>
    </source>
</evidence>
<evidence type="ECO:0000256" key="1">
    <source>
        <dbReference type="SAM" id="Phobius"/>
    </source>
</evidence>
<evidence type="ECO:0000256" key="2">
    <source>
        <dbReference type="SAM" id="SignalP"/>
    </source>
</evidence>
<feature type="signal peptide" evidence="2">
    <location>
        <begin position="1"/>
        <end position="25"/>
    </location>
</feature>
<feature type="transmembrane region" description="Helical" evidence="1">
    <location>
        <begin position="41"/>
        <end position="66"/>
    </location>
</feature>
<dbReference type="EMBL" id="CM004478">
    <property type="protein sequence ID" value="OCT72950.1"/>
    <property type="molecule type" value="Genomic_DNA"/>
</dbReference>
<accession>A0A974HCJ8</accession>
<protein>
    <submittedName>
        <fullName evidence="3">Uncharacterized protein</fullName>
    </submittedName>
</protein>
<organism evidence="3 4">
    <name type="scientific">Xenopus laevis</name>
    <name type="common">African clawed frog</name>
    <dbReference type="NCBI Taxonomy" id="8355"/>
    <lineage>
        <taxon>Eukaryota</taxon>
        <taxon>Metazoa</taxon>
        <taxon>Chordata</taxon>
        <taxon>Craniata</taxon>
        <taxon>Vertebrata</taxon>
        <taxon>Euteleostomi</taxon>
        <taxon>Amphibia</taxon>
        <taxon>Batrachia</taxon>
        <taxon>Anura</taxon>
        <taxon>Pipoidea</taxon>
        <taxon>Pipidae</taxon>
        <taxon>Xenopodinae</taxon>
        <taxon>Xenopus</taxon>
        <taxon>Xenopus</taxon>
    </lineage>
</organism>
<dbReference type="Proteomes" id="UP000694892">
    <property type="component" value="Chromosome 7L"/>
</dbReference>
<sequence>MFKQGHFFCLAPALCCLMYSPFVLATEALTELMSKLHTYLGLIAYLFLPFCFWGSQLIPSDVYVILF</sequence>
<evidence type="ECO:0000313" key="3">
    <source>
        <dbReference type="EMBL" id="OCT72950.1"/>
    </source>
</evidence>
<keyword evidence="1" id="KW-1133">Transmembrane helix</keyword>
<name>A0A974HCJ8_XENLA</name>
<proteinExistence type="predicted"/>
<keyword evidence="1" id="KW-0472">Membrane</keyword>
<dbReference type="AlphaFoldDB" id="A0A974HCJ8"/>
<keyword evidence="2" id="KW-0732">Signal</keyword>